<dbReference type="AlphaFoldDB" id="A0A430FG64"/>
<keyword evidence="1" id="KW-0378">Hydrolase</keyword>
<evidence type="ECO:0000313" key="1">
    <source>
        <dbReference type="EMBL" id="RSX51718.1"/>
    </source>
</evidence>
<dbReference type="PANTHER" id="PTHR10000">
    <property type="entry name" value="PHOSPHOSERINE PHOSPHATASE"/>
    <property type="match status" value="1"/>
</dbReference>
<comment type="caution">
    <text evidence="1">The sequence shown here is derived from an EMBL/GenBank/DDBJ whole genome shotgun (WGS) entry which is preliminary data.</text>
</comment>
<dbReference type="Gene3D" id="3.40.50.1000">
    <property type="entry name" value="HAD superfamily/HAD-like"/>
    <property type="match status" value="1"/>
</dbReference>
<proteinExistence type="predicted"/>
<evidence type="ECO:0000313" key="2">
    <source>
        <dbReference type="Proteomes" id="UP000287533"/>
    </source>
</evidence>
<reference evidence="1 2" key="1">
    <citation type="submission" date="2018-09" db="EMBL/GenBank/DDBJ databases">
        <title>Characterization of the phylogenetic diversity of five novel species belonging to the genus Bifidobacterium.</title>
        <authorList>
            <person name="Lugli G.A."/>
            <person name="Duranti S."/>
            <person name="Milani C."/>
        </authorList>
    </citation>
    <scope>NUCLEOTIDE SEQUENCE [LARGE SCALE GENOMIC DNA]</scope>
    <source>
        <strain evidence="1 2">2034B</strain>
    </source>
</reference>
<dbReference type="Pfam" id="PF08282">
    <property type="entry name" value="Hydrolase_3"/>
    <property type="match status" value="1"/>
</dbReference>
<dbReference type="GO" id="GO:0005829">
    <property type="term" value="C:cytosol"/>
    <property type="evidence" value="ECO:0007669"/>
    <property type="project" value="TreeGrafter"/>
</dbReference>
<organism evidence="1 2">
    <name type="scientific">Bifidobacterium goeldii</name>
    <dbReference type="NCBI Taxonomy" id="2306975"/>
    <lineage>
        <taxon>Bacteria</taxon>
        <taxon>Bacillati</taxon>
        <taxon>Actinomycetota</taxon>
        <taxon>Actinomycetes</taxon>
        <taxon>Bifidobacteriales</taxon>
        <taxon>Bifidobacteriaceae</taxon>
        <taxon>Bifidobacterium</taxon>
    </lineage>
</organism>
<dbReference type="OrthoDB" id="3180855at2"/>
<dbReference type="InterPro" id="IPR036412">
    <property type="entry name" value="HAD-like_sf"/>
</dbReference>
<dbReference type="InterPro" id="IPR023214">
    <property type="entry name" value="HAD_sf"/>
</dbReference>
<dbReference type="Gene3D" id="3.30.1240.10">
    <property type="match status" value="1"/>
</dbReference>
<dbReference type="GO" id="GO:0000287">
    <property type="term" value="F:magnesium ion binding"/>
    <property type="evidence" value="ECO:0007669"/>
    <property type="project" value="TreeGrafter"/>
</dbReference>
<dbReference type="GO" id="GO:0016791">
    <property type="term" value="F:phosphatase activity"/>
    <property type="evidence" value="ECO:0007669"/>
    <property type="project" value="TreeGrafter"/>
</dbReference>
<dbReference type="EMBL" id="QXGL01000006">
    <property type="protein sequence ID" value="RSX51718.1"/>
    <property type="molecule type" value="Genomic_DNA"/>
</dbReference>
<dbReference type="SFLD" id="SFLDS00003">
    <property type="entry name" value="Haloacid_Dehalogenase"/>
    <property type="match status" value="1"/>
</dbReference>
<name>A0A430FG64_9BIFI</name>
<dbReference type="NCBIfam" id="TIGR01484">
    <property type="entry name" value="HAD-SF-IIB"/>
    <property type="match status" value="1"/>
</dbReference>
<dbReference type="CDD" id="cd07518">
    <property type="entry name" value="HAD_YbiV-Like"/>
    <property type="match status" value="1"/>
</dbReference>
<dbReference type="Proteomes" id="UP000287533">
    <property type="component" value="Unassembled WGS sequence"/>
</dbReference>
<dbReference type="RefSeq" id="WP_125981857.1">
    <property type="nucleotide sequence ID" value="NZ_QXGL01000006.1"/>
</dbReference>
<dbReference type="SUPFAM" id="SSF56784">
    <property type="entry name" value="HAD-like"/>
    <property type="match status" value="1"/>
</dbReference>
<gene>
    <name evidence="1" type="ORF">D2E25_1693</name>
</gene>
<keyword evidence="2" id="KW-1185">Reference proteome</keyword>
<dbReference type="NCBIfam" id="TIGR00099">
    <property type="entry name" value="Cof-subfamily"/>
    <property type="match status" value="1"/>
</dbReference>
<dbReference type="InterPro" id="IPR006379">
    <property type="entry name" value="HAD-SF_hydro_IIB"/>
</dbReference>
<dbReference type="PANTHER" id="PTHR10000:SF53">
    <property type="entry name" value="5-AMINO-6-(5-PHOSPHO-D-RIBITYLAMINO)URACIL PHOSPHATASE YBJI-RELATED"/>
    <property type="match status" value="1"/>
</dbReference>
<sequence>MTAADWTEIKPGLNDIRLVVADMDGTLLDAHSEIPQDFWPLLARLKTLGIEFVPASGRQLATLRSMFEGRVDGELSYVAENGNVVVADGKIIEVHGVGVEVSRTVIDMVDRAVAEHKHDIGLVLCGLNTAYVQRTDKPFVDECRKYYKALEIVPDLHSVLSAVESGEETMLKLAIFDFADAEAMAADMLGEIARDHQVVVSGAHWVDIMNLTTDKRQGVEALQRHLGVSAAQTAVFGDYLNDLEMLAAGDYSFAMGNAHPDLKAAAHFIAPANTEGGVLTVVRRLIGE</sequence>
<protein>
    <submittedName>
        <fullName evidence="1">Hydrolase</fullName>
    </submittedName>
</protein>
<dbReference type="SFLD" id="SFLDG01140">
    <property type="entry name" value="C2.B:_Phosphomannomutase_and_P"/>
    <property type="match status" value="1"/>
</dbReference>
<accession>A0A430FG64</accession>
<dbReference type="InterPro" id="IPR000150">
    <property type="entry name" value="Cof"/>
</dbReference>